<evidence type="ECO:0000313" key="12">
    <source>
        <dbReference type="EMBL" id="TDX46891.1"/>
    </source>
</evidence>
<proteinExistence type="inferred from homology"/>
<sequence>MTEIKVPATSANLGPGYDTLGLALTLFNNFKIKKRADQKLKIKVIDQNKEQEIKIAASDNLIAQAYQRYFKFLKKDIIGAEIVEEMNSPLARGLGSSASAIIGGLAAAAVVSGQLITEKDFIQLAVELEKHPDNVVPALVGGLTVNFNCSDNYDYYKIDVDQNLNCILLVPDYELKTEKLRQVLPDQINYPAVISNLSRISLLTAAFINRDYQLLKIAMDDQLHQPYRKQLIKGFDKIIETAYINGAVGAALSGAGPTILALAVENEKIIAAEMKKNYDSLAIDSSFYIIKAYNKSLYQSLKEEILKNG</sequence>
<dbReference type="Proteomes" id="UP000295472">
    <property type="component" value="Unassembled WGS sequence"/>
</dbReference>
<evidence type="ECO:0000313" key="14">
    <source>
        <dbReference type="Proteomes" id="UP000324896"/>
    </source>
</evidence>
<protein>
    <recommendedName>
        <fullName evidence="7 8">Homoserine kinase</fullName>
        <shortName evidence="7">HK</shortName>
        <shortName evidence="7">HSK</shortName>
        <ecNumber evidence="7 8">2.7.1.39</ecNumber>
    </recommendedName>
</protein>
<comment type="catalytic activity">
    <reaction evidence="7">
        <text>L-homoserine + ATP = O-phospho-L-homoserine + ADP + H(+)</text>
        <dbReference type="Rhea" id="RHEA:13985"/>
        <dbReference type="ChEBI" id="CHEBI:15378"/>
        <dbReference type="ChEBI" id="CHEBI:30616"/>
        <dbReference type="ChEBI" id="CHEBI:57476"/>
        <dbReference type="ChEBI" id="CHEBI:57590"/>
        <dbReference type="ChEBI" id="CHEBI:456216"/>
        <dbReference type="EC" id="2.7.1.39"/>
    </reaction>
</comment>
<keyword evidence="4 7" id="KW-0547">Nucleotide-binding</keyword>
<dbReference type="AlphaFoldDB" id="A0A1G6I893"/>
<comment type="pathway">
    <text evidence="7">Amino-acid biosynthesis; L-threonine biosynthesis; L-threonine from L-aspartate: step 4/5.</text>
</comment>
<keyword evidence="7" id="KW-0963">Cytoplasm</keyword>
<dbReference type="Pfam" id="PF00288">
    <property type="entry name" value="GHMP_kinases_N"/>
    <property type="match status" value="1"/>
</dbReference>
<dbReference type="NCBIfam" id="NF002288">
    <property type="entry name" value="PRK01212.1-4"/>
    <property type="match status" value="1"/>
</dbReference>
<dbReference type="InterPro" id="IPR000870">
    <property type="entry name" value="Homoserine_kinase"/>
</dbReference>
<accession>A0A1G6I893</accession>
<evidence type="ECO:0000256" key="4">
    <source>
        <dbReference type="ARBA" id="ARBA00022741"/>
    </source>
</evidence>
<dbReference type="PANTHER" id="PTHR20861">
    <property type="entry name" value="HOMOSERINE/4-DIPHOSPHOCYTIDYL-2-C-METHYL-D-ERYTHRITOL KINASE"/>
    <property type="match status" value="1"/>
</dbReference>
<evidence type="ECO:0000256" key="5">
    <source>
        <dbReference type="ARBA" id="ARBA00022777"/>
    </source>
</evidence>
<dbReference type="PIRSF" id="PIRSF000676">
    <property type="entry name" value="Homoser_kin"/>
    <property type="match status" value="1"/>
</dbReference>
<feature type="binding site" evidence="7">
    <location>
        <begin position="89"/>
        <end position="99"/>
    </location>
    <ligand>
        <name>ATP</name>
        <dbReference type="ChEBI" id="CHEBI:30616"/>
    </ligand>
</feature>
<comment type="similarity">
    <text evidence="7">Belongs to the GHMP kinase family. Homoserine kinase subfamily.</text>
</comment>
<comment type="function">
    <text evidence="7">Catalyzes the ATP-dependent phosphorylation of L-homoserine to L-homoserine phosphate.</text>
</comment>
<dbReference type="Pfam" id="PF08544">
    <property type="entry name" value="GHMP_kinases_C"/>
    <property type="match status" value="1"/>
</dbReference>
<dbReference type="GeneID" id="57011836"/>
<dbReference type="EC" id="2.7.1.39" evidence="7 8"/>
<keyword evidence="6 7" id="KW-0067">ATP-binding</keyword>
<dbReference type="GO" id="GO:0005737">
    <property type="term" value="C:cytoplasm"/>
    <property type="evidence" value="ECO:0007669"/>
    <property type="project" value="UniProtKB-SubCell"/>
</dbReference>
<dbReference type="UniPathway" id="UPA00050">
    <property type="reaction ID" value="UER00064"/>
</dbReference>
<feature type="domain" description="GHMP kinase C-terminal" evidence="10">
    <location>
        <begin position="205"/>
        <end position="278"/>
    </location>
</feature>
<keyword evidence="3 7" id="KW-0791">Threonine biosynthesis</keyword>
<reference evidence="12 13" key="2">
    <citation type="submission" date="2019-03" db="EMBL/GenBank/DDBJ databases">
        <title>Subsurface microbial communities from deep shales in Ohio and West Virginia, USA.</title>
        <authorList>
            <person name="Wrighton K."/>
        </authorList>
    </citation>
    <scope>NUCLEOTIDE SEQUENCE [LARGE SCALE GENOMIC DNA]</scope>
    <source>
        <strain evidence="12 13">DSMZ 11287</strain>
    </source>
</reference>
<dbReference type="Gene3D" id="3.30.70.890">
    <property type="entry name" value="GHMP kinase, C-terminal domain"/>
    <property type="match status" value="1"/>
</dbReference>
<dbReference type="PRINTS" id="PR00958">
    <property type="entry name" value="HOMSERKINASE"/>
</dbReference>
<dbReference type="SUPFAM" id="SSF55060">
    <property type="entry name" value="GHMP Kinase, C-terminal domain"/>
    <property type="match status" value="1"/>
</dbReference>
<keyword evidence="1 7" id="KW-0028">Amino-acid biosynthesis</keyword>
<dbReference type="Proteomes" id="UP000324896">
    <property type="component" value="Unassembled WGS sequence"/>
</dbReference>
<evidence type="ECO:0000259" key="9">
    <source>
        <dbReference type="Pfam" id="PF00288"/>
    </source>
</evidence>
<gene>
    <name evidence="7" type="primary">thrB</name>
    <name evidence="12" type="ORF">C7954_10398</name>
    <name evidence="11" type="ORF">SAMN04488597_101311</name>
</gene>
<evidence type="ECO:0000256" key="3">
    <source>
        <dbReference type="ARBA" id="ARBA00022697"/>
    </source>
</evidence>
<evidence type="ECO:0000256" key="2">
    <source>
        <dbReference type="ARBA" id="ARBA00022679"/>
    </source>
</evidence>
<keyword evidence="5 7" id="KW-0418">Kinase</keyword>
<dbReference type="InterPro" id="IPR006204">
    <property type="entry name" value="GHMP_kinase_N_dom"/>
</dbReference>
<evidence type="ECO:0000256" key="7">
    <source>
        <dbReference type="HAMAP-Rule" id="MF_00384"/>
    </source>
</evidence>
<evidence type="ECO:0000256" key="1">
    <source>
        <dbReference type="ARBA" id="ARBA00022605"/>
    </source>
</evidence>
<dbReference type="EMBL" id="SOEF01000003">
    <property type="protein sequence ID" value="TDX46891.1"/>
    <property type="molecule type" value="Genomic_DNA"/>
</dbReference>
<dbReference type="GO" id="GO:0005524">
    <property type="term" value="F:ATP binding"/>
    <property type="evidence" value="ECO:0007669"/>
    <property type="project" value="UniProtKB-UniRule"/>
</dbReference>
<evidence type="ECO:0000256" key="8">
    <source>
        <dbReference type="NCBIfam" id="TIGR00191"/>
    </source>
</evidence>
<dbReference type="GO" id="GO:0004413">
    <property type="term" value="F:homoserine kinase activity"/>
    <property type="evidence" value="ECO:0007669"/>
    <property type="project" value="UniProtKB-UniRule"/>
</dbReference>
<reference evidence="11 14" key="1">
    <citation type="submission" date="2016-10" db="EMBL/GenBank/DDBJ databases">
        <authorList>
            <person name="Varghese N."/>
            <person name="Submissions S."/>
        </authorList>
    </citation>
    <scope>NUCLEOTIDE SEQUENCE [LARGE SCALE GENOMIC DNA]</scope>
    <source>
        <strain evidence="11 14">WG10</strain>
    </source>
</reference>
<dbReference type="InterPro" id="IPR020568">
    <property type="entry name" value="Ribosomal_Su5_D2-typ_SF"/>
</dbReference>
<keyword evidence="2 7" id="KW-0808">Transferase</keyword>
<evidence type="ECO:0000313" key="13">
    <source>
        <dbReference type="Proteomes" id="UP000295472"/>
    </source>
</evidence>
<evidence type="ECO:0000313" key="11">
    <source>
        <dbReference type="EMBL" id="SDC02747.1"/>
    </source>
</evidence>
<evidence type="ECO:0000256" key="6">
    <source>
        <dbReference type="ARBA" id="ARBA00022840"/>
    </source>
</evidence>
<organism evidence="11 14">
    <name type="scientific">Halanaerobium congolense</name>
    <dbReference type="NCBI Taxonomy" id="54121"/>
    <lineage>
        <taxon>Bacteria</taxon>
        <taxon>Bacillati</taxon>
        <taxon>Bacillota</taxon>
        <taxon>Clostridia</taxon>
        <taxon>Halanaerobiales</taxon>
        <taxon>Halanaerobiaceae</taxon>
        <taxon>Halanaerobium</taxon>
    </lineage>
</organism>
<feature type="domain" description="GHMP kinase N-terminal" evidence="9">
    <location>
        <begin position="60"/>
        <end position="142"/>
    </location>
</feature>
<dbReference type="HAMAP" id="MF_00384">
    <property type="entry name" value="Homoser_kinase"/>
    <property type="match status" value="1"/>
</dbReference>
<name>A0A1G6I893_9FIRM</name>
<dbReference type="NCBIfam" id="TIGR00191">
    <property type="entry name" value="thrB"/>
    <property type="match status" value="1"/>
</dbReference>
<dbReference type="InterPro" id="IPR014721">
    <property type="entry name" value="Ribsml_uS5_D2-typ_fold_subgr"/>
</dbReference>
<dbReference type="Gene3D" id="3.30.230.10">
    <property type="match status" value="1"/>
</dbReference>
<evidence type="ECO:0000259" key="10">
    <source>
        <dbReference type="Pfam" id="PF08544"/>
    </source>
</evidence>
<dbReference type="RefSeq" id="WP_089655094.1">
    <property type="nucleotide sequence ID" value="NZ_FMYT01000001.1"/>
</dbReference>
<dbReference type="EMBL" id="FMYT01000001">
    <property type="protein sequence ID" value="SDC02747.1"/>
    <property type="molecule type" value="Genomic_DNA"/>
</dbReference>
<dbReference type="PANTHER" id="PTHR20861:SF1">
    <property type="entry name" value="HOMOSERINE KINASE"/>
    <property type="match status" value="1"/>
</dbReference>
<dbReference type="SUPFAM" id="SSF54211">
    <property type="entry name" value="Ribosomal protein S5 domain 2-like"/>
    <property type="match status" value="1"/>
</dbReference>
<dbReference type="InterPro" id="IPR036554">
    <property type="entry name" value="GHMP_kinase_C_sf"/>
</dbReference>
<dbReference type="GO" id="GO:0009088">
    <property type="term" value="P:threonine biosynthetic process"/>
    <property type="evidence" value="ECO:0007669"/>
    <property type="project" value="UniProtKB-UniRule"/>
</dbReference>
<dbReference type="InterPro" id="IPR013750">
    <property type="entry name" value="GHMP_kinase_C_dom"/>
</dbReference>
<comment type="subcellular location">
    <subcellularLocation>
        <location evidence="7">Cytoplasm</location>
    </subcellularLocation>
</comment>